<evidence type="ECO:0000256" key="1">
    <source>
        <dbReference type="SAM" id="MobiDB-lite"/>
    </source>
</evidence>
<keyword evidence="2" id="KW-1133">Transmembrane helix</keyword>
<dbReference type="EMBL" id="PJNB01000001">
    <property type="protein sequence ID" value="PKW17180.1"/>
    <property type="molecule type" value="Genomic_DNA"/>
</dbReference>
<gene>
    <name evidence="3" type="ORF">A8926_5113</name>
</gene>
<sequence>MAERWVTTVGKSSLPRARTRGRHRRVEPKTWQHATPPRVIGYAVAVFLTVIAVSSAYHRTDAPQAPPEPGPQVAAAQSGAKFLVPQVTPTVPDLTAPTPEPRLVASVTPEPGPTTTGTAPTTTKPPAQTEAPETTKAPKPTSRTSTPAESSQPEPTQSSEPSQTTQPSEQPNETAPPSQPEPEPTPPSSSKPTHPGLLPEVGGVIDGITGPVLNR</sequence>
<name>A0A2N3Y2Q4_SACSN</name>
<feature type="compositionally biased region" description="Pro residues" evidence="1">
    <location>
        <begin position="177"/>
        <end position="189"/>
    </location>
</feature>
<comment type="caution">
    <text evidence="3">The sequence shown here is derived from an EMBL/GenBank/DDBJ whole genome shotgun (WGS) entry which is preliminary data.</text>
</comment>
<feature type="compositionally biased region" description="Low complexity" evidence="1">
    <location>
        <begin position="113"/>
        <end position="138"/>
    </location>
</feature>
<organism evidence="3 4">
    <name type="scientific">Saccharopolyspora spinosa</name>
    <dbReference type="NCBI Taxonomy" id="60894"/>
    <lineage>
        <taxon>Bacteria</taxon>
        <taxon>Bacillati</taxon>
        <taxon>Actinomycetota</taxon>
        <taxon>Actinomycetes</taxon>
        <taxon>Pseudonocardiales</taxon>
        <taxon>Pseudonocardiaceae</taxon>
        <taxon>Saccharopolyspora</taxon>
    </lineage>
</organism>
<dbReference type="Proteomes" id="UP000233786">
    <property type="component" value="Unassembled WGS sequence"/>
</dbReference>
<evidence type="ECO:0000256" key="2">
    <source>
        <dbReference type="SAM" id="Phobius"/>
    </source>
</evidence>
<feature type="region of interest" description="Disordered" evidence="1">
    <location>
        <begin position="89"/>
        <end position="215"/>
    </location>
</feature>
<accession>A0A2N3Y2Q4</accession>
<protein>
    <submittedName>
        <fullName evidence="3">Uncharacterized protein</fullName>
    </submittedName>
</protein>
<dbReference type="AlphaFoldDB" id="A0A2N3Y2Q4"/>
<keyword evidence="2" id="KW-0472">Membrane</keyword>
<proteinExistence type="predicted"/>
<evidence type="ECO:0000313" key="4">
    <source>
        <dbReference type="Proteomes" id="UP000233786"/>
    </source>
</evidence>
<keyword evidence="4" id="KW-1185">Reference proteome</keyword>
<reference evidence="3" key="1">
    <citation type="submission" date="2017-12" db="EMBL/GenBank/DDBJ databases">
        <title>Sequencing the genomes of 1000 Actinobacteria strains.</title>
        <authorList>
            <person name="Klenk H.-P."/>
        </authorList>
    </citation>
    <scope>NUCLEOTIDE SEQUENCE [LARGE SCALE GENOMIC DNA]</scope>
    <source>
        <strain evidence="3">DSM 44228</strain>
    </source>
</reference>
<feature type="transmembrane region" description="Helical" evidence="2">
    <location>
        <begin position="39"/>
        <end position="57"/>
    </location>
</feature>
<dbReference type="STRING" id="994479.GCA_000194155_01317"/>
<keyword evidence="2" id="KW-0812">Transmembrane</keyword>
<evidence type="ECO:0000313" key="3">
    <source>
        <dbReference type="EMBL" id="PKW17180.1"/>
    </source>
</evidence>
<feature type="compositionally biased region" description="Low complexity" evidence="1">
    <location>
        <begin position="149"/>
        <end position="176"/>
    </location>
</feature>